<sequence length="523" mass="59705">MSSNQNSSGKKPRNQRDKKKKKENEVETPNLPKAEAVIEEKAERKQEGFAPQPQRTNRRQRPNDQTTKNTGNAIPQGNATPPIPQEKKEKIENVVVDHSYLKRETEEIEKLSKKFAKREITSNWHRYSATEDTAETRHQEEDAPADFSDLLQVPESRGGHLLLKEEQEWSAVSGSELGGYFALDLKLLGQGLACLPMYEQLRLPKHMLTEEEVKYLDSLAEQSKKCWKTDKFEDPNTKVLFMNADRSEESLEQRSTSKINTHPEVKDHLNIFNVEKSTAFNVTLESEKSLNAQISAKELTENNKPYIDTVHNEQDLKQYTVVVEETLKSPEIVELNKDKNQMICNSDIPVDTKSEKVDFYKNSVISSMSPAHINNEEGYKKLDRHVFEKSLSPEITLEKSQIIENSDKCILNEMGTENNHLNENIINQPKDKRSKKSTAREKSVETSSNNITEKLKDTLEDDDDDLDYLLSLKKPVNPQTRKELKPVAIKDTSFLPGGTAVSEAATQEKHSELDDWLDSVLED</sequence>
<feature type="region of interest" description="Disordered" evidence="1">
    <location>
        <begin position="429"/>
        <end position="458"/>
    </location>
</feature>
<gene>
    <name evidence="2" type="ORF">g.13349</name>
</gene>
<feature type="compositionally biased region" description="Polar residues" evidence="1">
    <location>
        <begin position="68"/>
        <end position="79"/>
    </location>
</feature>
<dbReference type="EMBL" id="GECZ01009614">
    <property type="protein sequence ID" value="JAS60155.1"/>
    <property type="molecule type" value="Transcribed_RNA"/>
</dbReference>
<dbReference type="AlphaFoldDB" id="A0A1B6GCK0"/>
<accession>A0A1B6GCK0</accession>
<reference evidence="2" key="1">
    <citation type="submission" date="2015-11" db="EMBL/GenBank/DDBJ databases">
        <title>De novo transcriptome assembly of four potential Pierce s Disease insect vectors from Arizona vineyards.</title>
        <authorList>
            <person name="Tassone E.E."/>
        </authorList>
    </citation>
    <scope>NUCLEOTIDE SEQUENCE</scope>
</reference>
<name>A0A1B6GCK0_9HEMI</name>
<proteinExistence type="predicted"/>
<feature type="compositionally biased region" description="Acidic residues" evidence="1">
    <location>
        <begin position="514"/>
        <end position="523"/>
    </location>
</feature>
<dbReference type="PANTHER" id="PTHR16524">
    <property type="entry name" value="CELL DEATH REGULATOR AVEN"/>
    <property type="match status" value="1"/>
</dbReference>
<evidence type="ECO:0000256" key="1">
    <source>
        <dbReference type="SAM" id="MobiDB-lite"/>
    </source>
</evidence>
<evidence type="ECO:0000313" key="2">
    <source>
        <dbReference type="EMBL" id="JAS60155.1"/>
    </source>
</evidence>
<feature type="compositionally biased region" description="Basic and acidic residues" evidence="1">
    <location>
        <begin position="36"/>
        <end position="47"/>
    </location>
</feature>
<protein>
    <recommendedName>
        <fullName evidence="3">Cell death regulator Aven</fullName>
    </recommendedName>
</protein>
<evidence type="ECO:0008006" key="3">
    <source>
        <dbReference type="Google" id="ProtNLM"/>
    </source>
</evidence>
<dbReference type="GO" id="GO:0010972">
    <property type="term" value="P:negative regulation of G2/M transition of mitotic cell cycle"/>
    <property type="evidence" value="ECO:0007669"/>
    <property type="project" value="TreeGrafter"/>
</dbReference>
<feature type="region of interest" description="Disordered" evidence="1">
    <location>
        <begin position="1"/>
        <end position="90"/>
    </location>
</feature>
<dbReference type="PANTHER" id="PTHR16524:SF2">
    <property type="entry name" value="CELL DEATH REGULATOR AVEN"/>
    <property type="match status" value="1"/>
</dbReference>
<organism evidence="2">
    <name type="scientific">Cuerna arida</name>
    <dbReference type="NCBI Taxonomy" id="1464854"/>
    <lineage>
        <taxon>Eukaryota</taxon>
        <taxon>Metazoa</taxon>
        <taxon>Ecdysozoa</taxon>
        <taxon>Arthropoda</taxon>
        <taxon>Hexapoda</taxon>
        <taxon>Insecta</taxon>
        <taxon>Pterygota</taxon>
        <taxon>Neoptera</taxon>
        <taxon>Paraneoptera</taxon>
        <taxon>Hemiptera</taxon>
        <taxon>Auchenorrhyncha</taxon>
        <taxon>Membracoidea</taxon>
        <taxon>Cicadellidae</taxon>
        <taxon>Cicadellinae</taxon>
        <taxon>Proconiini</taxon>
        <taxon>Cuerna</taxon>
    </lineage>
</organism>
<dbReference type="InterPro" id="IPR026187">
    <property type="entry name" value="Aven"/>
</dbReference>
<feature type="region of interest" description="Disordered" evidence="1">
    <location>
        <begin position="493"/>
        <end position="523"/>
    </location>
</feature>
<feature type="compositionally biased region" description="Basic residues" evidence="1">
    <location>
        <begin position="10"/>
        <end position="21"/>
    </location>
</feature>